<dbReference type="PATRIC" id="fig|889306.3.peg.244"/>
<feature type="coiled-coil region" evidence="5">
    <location>
        <begin position="85"/>
        <end position="112"/>
    </location>
</feature>
<dbReference type="PANTHER" id="PTHR30204">
    <property type="entry name" value="REDOX-CYCLING DRUG-SENSING TRANSCRIPTIONAL ACTIVATOR SOXR"/>
    <property type="match status" value="1"/>
</dbReference>
<evidence type="ECO:0000259" key="6">
    <source>
        <dbReference type="PROSITE" id="PS50937"/>
    </source>
</evidence>
<keyword evidence="4" id="KW-0804">Transcription</keyword>
<evidence type="ECO:0000256" key="1">
    <source>
        <dbReference type="ARBA" id="ARBA00022491"/>
    </source>
</evidence>
<dbReference type="InterPro" id="IPR000551">
    <property type="entry name" value="MerR-type_HTH_dom"/>
</dbReference>
<protein>
    <recommendedName>
        <fullName evidence="6">HTH merR-type domain-containing protein</fullName>
    </recommendedName>
</protein>
<dbReference type="GO" id="GO:0003677">
    <property type="term" value="F:DNA binding"/>
    <property type="evidence" value="ECO:0007669"/>
    <property type="project" value="UniProtKB-KW"/>
</dbReference>
<dbReference type="EMBL" id="JXRP01000006">
    <property type="protein sequence ID" value="KIL51870.1"/>
    <property type="molecule type" value="Genomic_DNA"/>
</dbReference>
<evidence type="ECO:0000256" key="4">
    <source>
        <dbReference type="ARBA" id="ARBA00023163"/>
    </source>
</evidence>
<dbReference type="PROSITE" id="PS50937">
    <property type="entry name" value="HTH_MERR_2"/>
    <property type="match status" value="1"/>
</dbReference>
<dbReference type="PANTHER" id="PTHR30204:SF69">
    <property type="entry name" value="MERR-FAMILY TRANSCRIPTIONAL REGULATOR"/>
    <property type="match status" value="1"/>
</dbReference>
<keyword evidence="5" id="KW-0175">Coiled coil</keyword>
<comment type="caution">
    <text evidence="7">The sequence shown here is derived from an EMBL/GenBank/DDBJ whole genome shotgun (WGS) entry which is preliminary data.</text>
</comment>
<dbReference type="RefSeq" id="WP_041085613.1">
    <property type="nucleotide sequence ID" value="NZ_JXRP01000006.1"/>
</dbReference>
<dbReference type="InterPro" id="IPR047057">
    <property type="entry name" value="MerR_fam"/>
</dbReference>
<keyword evidence="3" id="KW-0238">DNA-binding</keyword>
<keyword evidence="2" id="KW-0805">Transcription regulation</keyword>
<dbReference type="GO" id="GO:0003700">
    <property type="term" value="F:DNA-binding transcription factor activity"/>
    <property type="evidence" value="ECO:0007669"/>
    <property type="project" value="InterPro"/>
</dbReference>
<dbReference type="SUPFAM" id="SSF46955">
    <property type="entry name" value="Putative DNA-binding domain"/>
    <property type="match status" value="1"/>
</dbReference>
<accession>A0A0C2RNL6</accession>
<dbReference type="STRING" id="889306.KP78_02400"/>
<reference evidence="7 8" key="1">
    <citation type="submission" date="2015-01" db="EMBL/GenBank/DDBJ databases">
        <title>Genome sequencing of Jeotgalibacillus soli.</title>
        <authorList>
            <person name="Goh K.M."/>
            <person name="Chan K.-G."/>
            <person name="Yaakop A.S."/>
            <person name="Ee R."/>
            <person name="Gan H.M."/>
            <person name="Chan C.S."/>
        </authorList>
    </citation>
    <scope>NUCLEOTIDE SEQUENCE [LARGE SCALE GENOMIC DNA]</scope>
    <source>
        <strain evidence="7 8">P9</strain>
    </source>
</reference>
<dbReference type="OrthoDB" id="9791488at2"/>
<evidence type="ECO:0000256" key="2">
    <source>
        <dbReference type="ARBA" id="ARBA00023015"/>
    </source>
</evidence>
<dbReference type="Pfam" id="PF13411">
    <property type="entry name" value="MerR_1"/>
    <property type="match status" value="1"/>
</dbReference>
<sequence>MDLGEALLRIGQVAELSGLSARTIDYYTRQGLLNYERSSSNYRLYHQNVLQTLERIKLLKKQRLSLTEISAALHIPSMQAIEPLVVEVQEEIDSLQQKLTALEEQMKNTPQEERKIVYEELAHKLTDVMQLLTLL</sequence>
<evidence type="ECO:0000256" key="5">
    <source>
        <dbReference type="SAM" id="Coils"/>
    </source>
</evidence>
<dbReference type="Proteomes" id="UP000031938">
    <property type="component" value="Unassembled WGS sequence"/>
</dbReference>
<evidence type="ECO:0000313" key="7">
    <source>
        <dbReference type="EMBL" id="KIL51870.1"/>
    </source>
</evidence>
<dbReference type="AlphaFoldDB" id="A0A0C2RNL6"/>
<organism evidence="7 8">
    <name type="scientific">Jeotgalibacillus soli</name>
    <dbReference type="NCBI Taxonomy" id="889306"/>
    <lineage>
        <taxon>Bacteria</taxon>
        <taxon>Bacillati</taxon>
        <taxon>Bacillota</taxon>
        <taxon>Bacilli</taxon>
        <taxon>Bacillales</taxon>
        <taxon>Caryophanaceae</taxon>
        <taxon>Jeotgalibacillus</taxon>
    </lineage>
</organism>
<dbReference type="InterPro" id="IPR009061">
    <property type="entry name" value="DNA-bd_dom_put_sf"/>
</dbReference>
<evidence type="ECO:0000313" key="8">
    <source>
        <dbReference type="Proteomes" id="UP000031938"/>
    </source>
</evidence>
<proteinExistence type="predicted"/>
<feature type="domain" description="HTH merR-type" evidence="6">
    <location>
        <begin position="7"/>
        <end position="75"/>
    </location>
</feature>
<keyword evidence="1" id="KW-0678">Repressor</keyword>
<keyword evidence="8" id="KW-1185">Reference proteome</keyword>
<dbReference type="SMART" id="SM00422">
    <property type="entry name" value="HTH_MERR"/>
    <property type="match status" value="1"/>
</dbReference>
<gene>
    <name evidence="7" type="ORF">KP78_02400</name>
</gene>
<evidence type="ECO:0000256" key="3">
    <source>
        <dbReference type="ARBA" id="ARBA00023125"/>
    </source>
</evidence>
<name>A0A0C2RNL6_9BACL</name>
<dbReference type="Gene3D" id="1.10.1660.10">
    <property type="match status" value="1"/>
</dbReference>